<dbReference type="RefSeq" id="XP_071920110.1">
    <property type="nucleotide sequence ID" value="XM_072064009.1"/>
</dbReference>
<evidence type="ECO:0000313" key="10">
    <source>
        <dbReference type="RefSeq" id="XP_071920115.1"/>
    </source>
</evidence>
<keyword evidence="3" id="KW-1185">Reference proteome</keyword>
<dbReference type="InterPro" id="IPR012340">
    <property type="entry name" value="NA-bd_OB-fold"/>
</dbReference>
<feature type="region of interest" description="Disordered" evidence="1">
    <location>
        <begin position="437"/>
        <end position="464"/>
    </location>
</feature>
<proteinExistence type="predicted"/>
<evidence type="ECO:0000256" key="1">
    <source>
        <dbReference type="SAM" id="MobiDB-lite"/>
    </source>
</evidence>
<dbReference type="GeneID" id="140013831"/>
<dbReference type="SUPFAM" id="SSF50249">
    <property type="entry name" value="Nucleic acid-binding proteins"/>
    <property type="match status" value="2"/>
</dbReference>
<evidence type="ECO:0000313" key="6">
    <source>
        <dbReference type="RefSeq" id="XP_071920111.1"/>
    </source>
</evidence>
<feature type="compositionally biased region" description="Low complexity" evidence="1">
    <location>
        <begin position="437"/>
        <end position="452"/>
    </location>
</feature>
<dbReference type="Proteomes" id="UP001652660">
    <property type="component" value="Chromosome 8c"/>
</dbReference>
<evidence type="ECO:0000313" key="4">
    <source>
        <dbReference type="RefSeq" id="XP_071920109.1"/>
    </source>
</evidence>
<sequence length="500" mass="56941">MDDRCTPISDLTEKSQDGMIKIIVIEKSNIFPAKDQGSLFQRFMFTNEKNETIQAIAFNRDVSHADNKLQLYHAYYIGNAGISPITDARNQAGSLPYQLTVTKATFIKAATNAKEIQFEDHFPITSFWQLDKYKNSDVDRFNILCAIIQGFPETIIPTARGPRTIRRFVAVNPECRPMIFTMWEPFVYIEGIQLMNMIHTHPVILIIRPKITAFHAIDITTRPNTTIVLDPPLQQAATMKIWIDENRSYIHKVINEKLYEKDKQQPVAPLQTQIRPISQIISSTPQMKHFWIKGMPLIVNLNQRFFSPTCPTCNKSTGALMDVEFDCNFCDSKNKIPRPKAKVQLNITDDTGFLSITAEDKHAETLLGFTGLEIYERYLKQDPIPIQRINEELQRQTLLCEVRSYWPPQRQYMPLYFLTAFIPEESAGETLSDQLAQTTPPTLLTGPTSALSNTAEETVSDTNVTEIPASSTSLLAEMSSSVKRNLEPDFSQLTKHQKLD</sequence>
<evidence type="ECO:0000313" key="8">
    <source>
        <dbReference type="RefSeq" id="XP_071920113.1"/>
    </source>
</evidence>
<gene>
    <name evidence="4 5 6 7 8 9 10" type="primary">LOC140013831</name>
</gene>
<name>A0ABM4VKQ4_COFAR</name>
<evidence type="ECO:0000313" key="9">
    <source>
        <dbReference type="RefSeq" id="XP_071920114.1"/>
    </source>
</evidence>
<dbReference type="RefSeq" id="XP_071920114.1">
    <property type="nucleotide sequence ID" value="XM_072064013.1"/>
</dbReference>
<dbReference type="RefSeq" id="XP_071920111.1">
    <property type="nucleotide sequence ID" value="XM_072064010.1"/>
</dbReference>
<evidence type="ECO:0000313" key="5">
    <source>
        <dbReference type="RefSeq" id="XP_071920110.1"/>
    </source>
</evidence>
<feature type="compositionally biased region" description="Polar residues" evidence="1">
    <location>
        <begin position="453"/>
        <end position="464"/>
    </location>
</feature>
<evidence type="ECO:0000313" key="3">
    <source>
        <dbReference type="Proteomes" id="UP001652660"/>
    </source>
</evidence>
<accession>A0ABM4VKQ4</accession>
<dbReference type="Gene3D" id="2.40.50.140">
    <property type="entry name" value="Nucleic acid-binding proteins"/>
    <property type="match status" value="3"/>
</dbReference>
<dbReference type="InterPro" id="IPR013955">
    <property type="entry name" value="Rep_factor-A_C"/>
</dbReference>
<dbReference type="RefSeq" id="XP_071920109.1">
    <property type="nucleotide sequence ID" value="XM_072064008.1"/>
</dbReference>
<evidence type="ECO:0000313" key="7">
    <source>
        <dbReference type="RefSeq" id="XP_071920112.1"/>
    </source>
</evidence>
<feature type="domain" description="Replication factor A C-terminal" evidence="2">
    <location>
        <begin position="292"/>
        <end position="403"/>
    </location>
</feature>
<dbReference type="RefSeq" id="XP_071920113.1">
    <property type="nucleotide sequence ID" value="XM_072064012.1"/>
</dbReference>
<dbReference type="Pfam" id="PF08646">
    <property type="entry name" value="Rep_fac-A_C"/>
    <property type="match status" value="1"/>
</dbReference>
<organism evidence="3 4">
    <name type="scientific">Coffea arabica</name>
    <name type="common">Arabian coffee</name>
    <dbReference type="NCBI Taxonomy" id="13443"/>
    <lineage>
        <taxon>Eukaryota</taxon>
        <taxon>Viridiplantae</taxon>
        <taxon>Streptophyta</taxon>
        <taxon>Embryophyta</taxon>
        <taxon>Tracheophyta</taxon>
        <taxon>Spermatophyta</taxon>
        <taxon>Magnoliopsida</taxon>
        <taxon>eudicotyledons</taxon>
        <taxon>Gunneridae</taxon>
        <taxon>Pentapetalae</taxon>
        <taxon>asterids</taxon>
        <taxon>lamiids</taxon>
        <taxon>Gentianales</taxon>
        <taxon>Rubiaceae</taxon>
        <taxon>Ixoroideae</taxon>
        <taxon>Gardenieae complex</taxon>
        <taxon>Bertiereae - Coffeeae clade</taxon>
        <taxon>Coffeeae</taxon>
        <taxon>Coffea</taxon>
    </lineage>
</organism>
<reference evidence="4 5" key="1">
    <citation type="submission" date="2025-05" db="UniProtKB">
        <authorList>
            <consortium name="RefSeq"/>
        </authorList>
    </citation>
    <scope>IDENTIFICATION</scope>
    <source>
        <tissue evidence="4 5">Leaves</tissue>
    </source>
</reference>
<evidence type="ECO:0000259" key="2">
    <source>
        <dbReference type="Pfam" id="PF08646"/>
    </source>
</evidence>
<protein>
    <submittedName>
        <fullName evidence="4 5">Replication protein A 70 kDa DNA-binding subunit B-like</fullName>
    </submittedName>
</protein>
<dbReference type="RefSeq" id="XP_071920115.1">
    <property type="nucleotide sequence ID" value="XM_072064014.1"/>
</dbReference>
<dbReference type="RefSeq" id="XP_071920112.1">
    <property type="nucleotide sequence ID" value="XM_072064011.1"/>
</dbReference>